<accession>A0A9P7K778</accession>
<organism evidence="3 4">
    <name type="scientific">Sphagnurus paluster</name>
    <dbReference type="NCBI Taxonomy" id="117069"/>
    <lineage>
        <taxon>Eukaryota</taxon>
        <taxon>Fungi</taxon>
        <taxon>Dikarya</taxon>
        <taxon>Basidiomycota</taxon>
        <taxon>Agaricomycotina</taxon>
        <taxon>Agaricomycetes</taxon>
        <taxon>Agaricomycetidae</taxon>
        <taxon>Agaricales</taxon>
        <taxon>Tricholomatineae</taxon>
        <taxon>Lyophyllaceae</taxon>
        <taxon>Sphagnurus</taxon>
    </lineage>
</organism>
<evidence type="ECO:0000256" key="2">
    <source>
        <dbReference type="SAM" id="Phobius"/>
    </source>
</evidence>
<reference evidence="3" key="1">
    <citation type="submission" date="2021-02" db="EMBL/GenBank/DDBJ databases">
        <authorList>
            <person name="Nieuwenhuis M."/>
            <person name="Van De Peppel L.J.J."/>
        </authorList>
    </citation>
    <scope>NUCLEOTIDE SEQUENCE</scope>
    <source>
        <strain evidence="3">D49</strain>
    </source>
</reference>
<keyword evidence="2" id="KW-0812">Transmembrane</keyword>
<dbReference type="EMBL" id="JABCKI010005824">
    <property type="protein sequence ID" value="KAG5637501.1"/>
    <property type="molecule type" value="Genomic_DNA"/>
</dbReference>
<feature type="compositionally biased region" description="Low complexity" evidence="1">
    <location>
        <begin position="610"/>
        <end position="630"/>
    </location>
</feature>
<reference evidence="3" key="2">
    <citation type="submission" date="2021-10" db="EMBL/GenBank/DDBJ databases">
        <title>Phylogenomics reveals ancestral predisposition of the termite-cultivated fungus Termitomyces towards a domesticated lifestyle.</title>
        <authorList>
            <person name="Auxier B."/>
            <person name="Grum-Grzhimaylo A."/>
            <person name="Cardenas M.E."/>
            <person name="Lodge J.D."/>
            <person name="Laessoe T."/>
            <person name="Pedersen O."/>
            <person name="Smith M.E."/>
            <person name="Kuyper T.W."/>
            <person name="Franco-Molano E.A."/>
            <person name="Baroni T.J."/>
            <person name="Aanen D.K."/>
        </authorList>
    </citation>
    <scope>NUCLEOTIDE SEQUENCE</scope>
    <source>
        <strain evidence="3">D49</strain>
    </source>
</reference>
<feature type="compositionally biased region" description="Low complexity" evidence="1">
    <location>
        <begin position="282"/>
        <end position="299"/>
    </location>
</feature>
<proteinExistence type="predicted"/>
<feature type="compositionally biased region" description="Basic residues" evidence="1">
    <location>
        <begin position="82"/>
        <end position="91"/>
    </location>
</feature>
<feature type="compositionally biased region" description="Low complexity" evidence="1">
    <location>
        <begin position="63"/>
        <end position="77"/>
    </location>
</feature>
<gene>
    <name evidence="3" type="ORF">H0H81_004326</name>
</gene>
<feature type="region of interest" description="Disordered" evidence="1">
    <location>
        <begin position="610"/>
        <end position="637"/>
    </location>
</feature>
<keyword evidence="2" id="KW-1133">Transmembrane helix</keyword>
<feature type="region of interest" description="Disordered" evidence="1">
    <location>
        <begin position="423"/>
        <end position="453"/>
    </location>
</feature>
<evidence type="ECO:0000256" key="1">
    <source>
        <dbReference type="SAM" id="MobiDB-lite"/>
    </source>
</evidence>
<feature type="region of interest" description="Disordered" evidence="1">
    <location>
        <begin position="271"/>
        <end position="300"/>
    </location>
</feature>
<feature type="region of interest" description="Disordered" evidence="1">
    <location>
        <begin position="669"/>
        <end position="751"/>
    </location>
</feature>
<name>A0A9P7K778_9AGAR</name>
<sequence length="788" mass="86757">MTDLTVLISPVPLHPSVKPTFTFGRRTSGPVSRPIMVTLETEKEPEEEADDPTLDPTSPAYIPRSSRLDSSLLSPPLNTWKSRPRPRHRPTRSQSAPPERKSRKEEEEEEDKPSAEKPVELTPIEFAQPAPRKSLSEIPSNPSTRGGELIRPPPPLLRPTTFWRKTRRSGVSGPSYSPSSHLIRRSTFIAAGLSFDAPVHDLSALDTDESTVEFRTRHKWDINYRDVGNPIVDLLQTTSINWWPYPPDGGPASRPPPTTSTPLLVISVAPTSQPPVQPPPTSTVVTTSSNSTTNTTPSTGIITITALPPLDPTEVPTPIVQPKKSPRPEEQKFRLIYLAPVFVILGILWGSITAWFAYGCVTRRPKVRSDDELIGGPQYIPARPRDRDCDVENEGALLRDKMHEAVFSWPDLREKAMEARYQEEGDTFLEPPPPPSPSKSRSTRTKSARSTVTTYSDATYLQYTDDDDIPWESLRHKSIKRGILEEVHKEGTRIDALRPVSGTLLRNTGTPSKAKAVERKVSRHARTDSDVLVSEVSLPIPERTGTDSTNSSRGSGVDKTQWQPGVGFRIVDESPGPSREPTPAPPEEAHAANSFGMCWWGAKDVDRYTPLPTRHSSRSRSSSPTKPTTPGAGPVVSRSHRELLPQSPPQITSPLLEKELCFTPTPGRMLVATNTPAPTPVKAREKNRGRKLRSPSMPTLPFPVNQGGVNSPRPDMYRGKLVKSPAKRPPIAAKSVSAESRASYTRDAEGRAVMQKVEDIVQRGWGTSDLGEEGVRCLSPTGFGKRAA</sequence>
<feature type="compositionally biased region" description="Acidic residues" evidence="1">
    <location>
        <begin position="43"/>
        <end position="53"/>
    </location>
</feature>
<dbReference type="AlphaFoldDB" id="A0A9P7K778"/>
<keyword evidence="2" id="KW-0472">Membrane</keyword>
<feature type="region of interest" description="Disordered" evidence="1">
    <location>
        <begin position="20"/>
        <end position="180"/>
    </location>
</feature>
<evidence type="ECO:0000313" key="4">
    <source>
        <dbReference type="Proteomes" id="UP000717328"/>
    </source>
</evidence>
<feature type="compositionally biased region" description="Polar residues" evidence="1">
    <location>
        <begin position="546"/>
        <end position="563"/>
    </location>
</feature>
<feature type="transmembrane region" description="Helical" evidence="2">
    <location>
        <begin position="335"/>
        <end position="358"/>
    </location>
</feature>
<feature type="region of interest" description="Disordered" evidence="1">
    <location>
        <begin position="502"/>
        <end position="590"/>
    </location>
</feature>
<feature type="compositionally biased region" description="Basic and acidic residues" evidence="1">
    <location>
        <begin position="515"/>
        <end position="529"/>
    </location>
</feature>
<comment type="caution">
    <text evidence="3">The sequence shown here is derived from an EMBL/GenBank/DDBJ whole genome shotgun (WGS) entry which is preliminary data.</text>
</comment>
<protein>
    <submittedName>
        <fullName evidence="3">Uncharacterized protein</fullName>
    </submittedName>
</protein>
<dbReference type="Proteomes" id="UP000717328">
    <property type="component" value="Unassembled WGS sequence"/>
</dbReference>
<evidence type="ECO:0000313" key="3">
    <source>
        <dbReference type="EMBL" id="KAG5637501.1"/>
    </source>
</evidence>
<keyword evidence="4" id="KW-1185">Reference proteome</keyword>
<feature type="compositionally biased region" description="Pro residues" evidence="1">
    <location>
        <begin position="272"/>
        <end position="281"/>
    </location>
</feature>
<feature type="compositionally biased region" description="Low complexity" evidence="1">
    <location>
        <begin position="169"/>
        <end position="180"/>
    </location>
</feature>
<dbReference type="OrthoDB" id="3269515at2759"/>